<dbReference type="Pfam" id="PF04069">
    <property type="entry name" value="OpuAC"/>
    <property type="match status" value="1"/>
</dbReference>
<organism evidence="2 3">
    <name type="scientific">candidate division KSB3 bacterium</name>
    <dbReference type="NCBI Taxonomy" id="2044937"/>
    <lineage>
        <taxon>Bacteria</taxon>
        <taxon>candidate division KSB3</taxon>
    </lineage>
</organism>
<dbReference type="AlphaFoldDB" id="A0A9D5Q6G8"/>
<evidence type="ECO:0000313" key="2">
    <source>
        <dbReference type="EMBL" id="MBD3325829.1"/>
    </source>
</evidence>
<gene>
    <name evidence="2" type="ORF">GF339_14685</name>
</gene>
<reference evidence="2" key="1">
    <citation type="submission" date="2019-11" db="EMBL/GenBank/DDBJ databases">
        <title>Microbial mats filling the niche in hypersaline microbial mats.</title>
        <authorList>
            <person name="Wong H.L."/>
            <person name="Macleod F.I."/>
            <person name="White R.A. III"/>
            <person name="Burns B.P."/>
        </authorList>
    </citation>
    <scope>NUCLEOTIDE SEQUENCE</scope>
    <source>
        <strain evidence="2">Rbin_158</strain>
    </source>
</reference>
<feature type="non-terminal residue" evidence="2">
    <location>
        <position position="1"/>
    </location>
</feature>
<dbReference type="Gene3D" id="3.40.190.100">
    <property type="entry name" value="Glycine betaine-binding periplasmic protein, domain 2"/>
    <property type="match status" value="1"/>
</dbReference>
<protein>
    <recommendedName>
        <fullName evidence="1">ABC-type glycine betaine transport system substrate-binding domain-containing protein</fullName>
    </recommendedName>
</protein>
<dbReference type="GO" id="GO:0043190">
    <property type="term" value="C:ATP-binding cassette (ABC) transporter complex"/>
    <property type="evidence" value="ECO:0007669"/>
    <property type="project" value="InterPro"/>
</dbReference>
<dbReference type="Gene3D" id="3.10.105.10">
    <property type="entry name" value="Dipeptide-binding Protein, Domain 3"/>
    <property type="match status" value="1"/>
</dbReference>
<proteinExistence type="predicted"/>
<evidence type="ECO:0000313" key="3">
    <source>
        <dbReference type="Proteomes" id="UP000649604"/>
    </source>
</evidence>
<dbReference type="InterPro" id="IPR007210">
    <property type="entry name" value="ABC_Gly_betaine_transp_sub-bd"/>
</dbReference>
<dbReference type="SUPFAM" id="SSF53850">
    <property type="entry name" value="Periplasmic binding protein-like II"/>
    <property type="match status" value="1"/>
</dbReference>
<dbReference type="GO" id="GO:0022857">
    <property type="term" value="F:transmembrane transporter activity"/>
    <property type="evidence" value="ECO:0007669"/>
    <property type="project" value="InterPro"/>
</dbReference>
<dbReference type="Proteomes" id="UP000649604">
    <property type="component" value="Unassembled WGS sequence"/>
</dbReference>
<accession>A0A9D5Q6G8</accession>
<name>A0A9D5Q6G8_9BACT</name>
<sequence>PILAYYWEPTWLLGAYDMVQLEEPEFTEECDELMKEIIAKDLDPKDTSPEAACAYKEYAIHKGIYAGLKDRAPEVVAFLEKMNVGTDPLNKTAAYMEQNSVEAEEAALWFFENYPDRWRSWMPEDITAKVEQALVEAGVDLE</sequence>
<evidence type="ECO:0000259" key="1">
    <source>
        <dbReference type="Pfam" id="PF04069"/>
    </source>
</evidence>
<feature type="domain" description="ABC-type glycine betaine transport system substrate-binding" evidence="1">
    <location>
        <begin position="1"/>
        <end position="112"/>
    </location>
</feature>
<dbReference type="EMBL" id="WJJP01000476">
    <property type="protein sequence ID" value="MBD3325829.1"/>
    <property type="molecule type" value="Genomic_DNA"/>
</dbReference>
<comment type="caution">
    <text evidence="2">The sequence shown here is derived from an EMBL/GenBank/DDBJ whole genome shotgun (WGS) entry which is preliminary data.</text>
</comment>